<dbReference type="GO" id="GO:0008270">
    <property type="term" value="F:zinc ion binding"/>
    <property type="evidence" value="ECO:0007669"/>
    <property type="project" value="UniProtKB-KW"/>
</dbReference>
<dbReference type="GO" id="GO:0045944">
    <property type="term" value="P:positive regulation of transcription by RNA polymerase II"/>
    <property type="evidence" value="ECO:0007669"/>
    <property type="project" value="UniProtKB-ARBA"/>
</dbReference>
<evidence type="ECO:0000313" key="7">
    <source>
        <dbReference type="EMBL" id="KAJ8904779.1"/>
    </source>
</evidence>
<dbReference type="SMART" id="SM00355">
    <property type="entry name" value="ZnF_C2H2"/>
    <property type="match status" value="2"/>
</dbReference>
<dbReference type="InterPro" id="IPR050329">
    <property type="entry name" value="GLI_C2H2-zinc-finger"/>
</dbReference>
<dbReference type="Proteomes" id="UP001157974">
    <property type="component" value="Unassembled WGS sequence"/>
</dbReference>
<dbReference type="InterPro" id="IPR013087">
    <property type="entry name" value="Znf_C2H2_type"/>
</dbReference>
<sequence>MHDSRIRNTSSYPCLFPGCRQILTSKQTLREHGRLHTREQPYRCRYRCGKTFKWRSSLAHHEKTVHTGSPSTSSEPQISKAEALIDAEVRESGMAIVDSRTGESTDETLSSRTLSSSLPRIYTEENSSDLNFEPAVAEWLQRNRSPQSELGRNVDIAFDELLIDTPVGAMQDSPEVEIRVQ</sequence>
<dbReference type="SUPFAM" id="SSF57667">
    <property type="entry name" value="beta-beta-alpha zinc fingers"/>
    <property type="match status" value="1"/>
</dbReference>
<gene>
    <name evidence="7" type="ORF">NDN08_001294</name>
</gene>
<feature type="domain" description="C2H2-type" evidence="6">
    <location>
        <begin position="42"/>
        <end position="71"/>
    </location>
</feature>
<evidence type="ECO:0000256" key="2">
    <source>
        <dbReference type="ARBA" id="ARBA00022737"/>
    </source>
</evidence>
<protein>
    <recommendedName>
        <fullName evidence="6">C2H2-type domain-containing protein</fullName>
    </recommendedName>
</protein>
<accession>A0AAV8URW3</accession>
<keyword evidence="2" id="KW-0677">Repeat</keyword>
<evidence type="ECO:0000256" key="1">
    <source>
        <dbReference type="ARBA" id="ARBA00022723"/>
    </source>
</evidence>
<keyword evidence="1" id="KW-0479">Metal-binding</keyword>
<dbReference type="GO" id="GO:0005634">
    <property type="term" value="C:nucleus"/>
    <property type="evidence" value="ECO:0007669"/>
    <property type="project" value="UniProtKB-ARBA"/>
</dbReference>
<comment type="caution">
    <text evidence="7">The sequence shown here is derived from an EMBL/GenBank/DDBJ whole genome shotgun (WGS) entry which is preliminary data.</text>
</comment>
<dbReference type="InterPro" id="IPR036236">
    <property type="entry name" value="Znf_C2H2_sf"/>
</dbReference>
<reference evidence="7 8" key="1">
    <citation type="journal article" date="2023" name="Nat. Commun.">
        <title>Origin of minicircular mitochondrial genomes in red algae.</title>
        <authorList>
            <person name="Lee Y."/>
            <person name="Cho C.H."/>
            <person name="Lee Y.M."/>
            <person name="Park S.I."/>
            <person name="Yang J.H."/>
            <person name="West J.A."/>
            <person name="Bhattacharya D."/>
            <person name="Yoon H.S."/>
        </authorList>
    </citation>
    <scope>NUCLEOTIDE SEQUENCE [LARGE SCALE GENOMIC DNA]</scope>
    <source>
        <strain evidence="7 8">CCMP1338</strain>
        <tissue evidence="7">Whole cell</tissue>
    </source>
</reference>
<feature type="domain" description="C2H2-type" evidence="6">
    <location>
        <begin position="12"/>
        <end position="41"/>
    </location>
</feature>
<evidence type="ECO:0000256" key="4">
    <source>
        <dbReference type="ARBA" id="ARBA00022833"/>
    </source>
</evidence>
<dbReference type="Gene3D" id="3.30.160.60">
    <property type="entry name" value="Classic Zinc Finger"/>
    <property type="match status" value="1"/>
</dbReference>
<dbReference type="PANTHER" id="PTHR19818">
    <property type="entry name" value="ZINC FINGER PROTEIN ZIC AND GLI"/>
    <property type="match status" value="1"/>
</dbReference>
<dbReference type="PROSITE" id="PS00028">
    <property type="entry name" value="ZINC_FINGER_C2H2_1"/>
    <property type="match status" value="2"/>
</dbReference>
<keyword evidence="3 5" id="KW-0863">Zinc-finger</keyword>
<keyword evidence="4" id="KW-0862">Zinc</keyword>
<dbReference type="PROSITE" id="PS50157">
    <property type="entry name" value="ZINC_FINGER_C2H2_2"/>
    <property type="match status" value="2"/>
</dbReference>
<organism evidence="7 8">
    <name type="scientific">Rhodosorus marinus</name>
    <dbReference type="NCBI Taxonomy" id="101924"/>
    <lineage>
        <taxon>Eukaryota</taxon>
        <taxon>Rhodophyta</taxon>
        <taxon>Stylonematophyceae</taxon>
        <taxon>Stylonematales</taxon>
        <taxon>Stylonemataceae</taxon>
        <taxon>Rhodosorus</taxon>
    </lineage>
</organism>
<evidence type="ECO:0000256" key="5">
    <source>
        <dbReference type="PROSITE-ProRule" id="PRU00042"/>
    </source>
</evidence>
<dbReference type="GO" id="GO:0000978">
    <property type="term" value="F:RNA polymerase II cis-regulatory region sequence-specific DNA binding"/>
    <property type="evidence" value="ECO:0007669"/>
    <property type="project" value="TreeGrafter"/>
</dbReference>
<evidence type="ECO:0000256" key="3">
    <source>
        <dbReference type="ARBA" id="ARBA00022771"/>
    </source>
</evidence>
<evidence type="ECO:0000313" key="8">
    <source>
        <dbReference type="Proteomes" id="UP001157974"/>
    </source>
</evidence>
<dbReference type="GO" id="GO:0000981">
    <property type="term" value="F:DNA-binding transcription factor activity, RNA polymerase II-specific"/>
    <property type="evidence" value="ECO:0007669"/>
    <property type="project" value="TreeGrafter"/>
</dbReference>
<dbReference type="AlphaFoldDB" id="A0AAV8URW3"/>
<dbReference type="PANTHER" id="PTHR19818:SF139">
    <property type="entry name" value="PAIR-RULE PROTEIN ODD-PAIRED"/>
    <property type="match status" value="1"/>
</dbReference>
<proteinExistence type="predicted"/>
<evidence type="ECO:0000259" key="6">
    <source>
        <dbReference type="PROSITE" id="PS50157"/>
    </source>
</evidence>
<keyword evidence="8" id="KW-1185">Reference proteome</keyword>
<name>A0AAV8URW3_9RHOD</name>
<dbReference type="EMBL" id="JAMWBK010000005">
    <property type="protein sequence ID" value="KAJ8904779.1"/>
    <property type="molecule type" value="Genomic_DNA"/>
</dbReference>